<dbReference type="InterPro" id="IPR045175">
    <property type="entry name" value="M28_fam"/>
</dbReference>
<dbReference type="EMBL" id="JAUSUY010000004">
    <property type="protein sequence ID" value="MDT3425815.1"/>
    <property type="molecule type" value="Genomic_DNA"/>
</dbReference>
<keyword evidence="4" id="KW-1185">Reference proteome</keyword>
<feature type="transmembrane region" description="Helical" evidence="1">
    <location>
        <begin position="496"/>
        <end position="517"/>
    </location>
</feature>
<keyword evidence="1" id="KW-1133">Transmembrane helix</keyword>
<proteinExistence type="predicted"/>
<dbReference type="RefSeq" id="WP_025702296.1">
    <property type="nucleotide sequence ID" value="NZ_JAUSUY010000004.1"/>
</dbReference>
<feature type="transmembrane region" description="Helical" evidence="1">
    <location>
        <begin position="414"/>
        <end position="433"/>
    </location>
</feature>
<keyword evidence="1" id="KW-0472">Membrane</keyword>
<organism evidence="3 4">
    <name type="scientific">Paenibacillus forsythiae</name>
    <dbReference type="NCBI Taxonomy" id="365616"/>
    <lineage>
        <taxon>Bacteria</taxon>
        <taxon>Bacillati</taxon>
        <taxon>Bacillota</taxon>
        <taxon>Bacilli</taxon>
        <taxon>Bacillales</taxon>
        <taxon>Paenibacillaceae</taxon>
        <taxon>Paenibacillus</taxon>
    </lineage>
</organism>
<dbReference type="PANTHER" id="PTHR12147">
    <property type="entry name" value="METALLOPEPTIDASE M28 FAMILY MEMBER"/>
    <property type="match status" value="1"/>
</dbReference>
<evidence type="ECO:0000256" key="1">
    <source>
        <dbReference type="SAM" id="Phobius"/>
    </source>
</evidence>
<gene>
    <name evidence="3" type="ORF">J2Z22_001334</name>
</gene>
<dbReference type="Gene3D" id="3.40.630.10">
    <property type="entry name" value="Zn peptidases"/>
    <property type="match status" value="1"/>
</dbReference>
<dbReference type="PANTHER" id="PTHR12147:SF26">
    <property type="entry name" value="PEPTIDASE M28 DOMAIN-CONTAINING PROTEIN"/>
    <property type="match status" value="1"/>
</dbReference>
<dbReference type="Proteomes" id="UP001248709">
    <property type="component" value="Unassembled WGS sequence"/>
</dbReference>
<feature type="transmembrane region" description="Helical" evidence="1">
    <location>
        <begin position="552"/>
        <end position="573"/>
    </location>
</feature>
<evidence type="ECO:0000313" key="4">
    <source>
        <dbReference type="Proteomes" id="UP001248709"/>
    </source>
</evidence>
<dbReference type="Pfam" id="PF04389">
    <property type="entry name" value="Peptidase_M28"/>
    <property type="match status" value="1"/>
</dbReference>
<evidence type="ECO:0000259" key="2">
    <source>
        <dbReference type="Pfam" id="PF04389"/>
    </source>
</evidence>
<feature type="transmembrane region" description="Helical" evidence="1">
    <location>
        <begin position="440"/>
        <end position="460"/>
    </location>
</feature>
<comment type="caution">
    <text evidence="3">The sequence shown here is derived from an EMBL/GenBank/DDBJ whole genome shotgun (WGS) entry which is preliminary data.</text>
</comment>
<feature type="transmembrane region" description="Helical" evidence="1">
    <location>
        <begin position="466"/>
        <end position="484"/>
    </location>
</feature>
<feature type="transmembrane region" description="Helical" evidence="1">
    <location>
        <begin position="371"/>
        <end position="394"/>
    </location>
</feature>
<dbReference type="InterPro" id="IPR007484">
    <property type="entry name" value="Peptidase_M28"/>
</dbReference>
<feature type="transmembrane region" description="Helical" evidence="1">
    <location>
        <begin position="338"/>
        <end position="359"/>
    </location>
</feature>
<protein>
    <recommendedName>
        <fullName evidence="2">Peptidase M28 domain-containing protein</fullName>
    </recommendedName>
</protein>
<feature type="domain" description="Peptidase M28" evidence="2">
    <location>
        <begin position="116"/>
        <end position="303"/>
    </location>
</feature>
<evidence type="ECO:0000313" key="3">
    <source>
        <dbReference type="EMBL" id="MDT3425815.1"/>
    </source>
</evidence>
<accession>A0ABU3H4R8</accession>
<reference evidence="3 4" key="1">
    <citation type="submission" date="2023-07" db="EMBL/GenBank/DDBJ databases">
        <title>Genomic Encyclopedia of Type Strains, Phase IV (KMG-IV): sequencing the most valuable type-strain genomes for metagenomic binning, comparative biology and taxonomic classification.</title>
        <authorList>
            <person name="Goeker M."/>
        </authorList>
    </citation>
    <scope>NUCLEOTIDE SEQUENCE [LARGE SCALE GENOMIC DNA]</scope>
    <source>
        <strain evidence="3 4">T98</strain>
    </source>
</reference>
<sequence length="591" mass="64749">MNRIITVKEIKPLHSGIKMLMVLICIAALVVLTLVLQSPPEPKSSRSPLSEFSSERAMVHLKQIAADFHPTGSAANTKVRQYLTDQLKELGLNTKVDSFNGGIETPYFSGEIELHNVIGVLKGAGNGKAVMLSAHYDSVATAYGANDNGAAVAALLEVARVLKAGPALKNDVWFVFTDAEEKGLIGSTLFWRNQDYIDKIGLTANFEARGSKGSSMMFQTSDDNGKLIREFAKASPTNPLANSFMGDLYKKLPNDTDFTISLKAGIPGFNFAYIDGWETYHTPEDSIEHVDLSSFQHQGENALLIARHFGDMDLQDLRSSNEVYFTFLGTFIHYSESLVKPVTVVLAILVILLIAAAWYKRLITLRGLTYSIAMAALCIIISAVLSLGLCYGIYQLWAERMTLFNGDTYDSGLYSFSFLLITMVVHAVLFRLLHRKINDLEFVLTGMLLFLGLLAASALYLPGASYLLTLPLLIHVIIVGYSLIRPRPLDALNHPISVAAAAFMPVVLFTTVFHLLFIGLDPYVNIIGVGILSILLMLLHTLNKSFLFAPRIFIPLALAVLVALVGTGFVHAINPGPARPVYQDETSTLKS</sequence>
<dbReference type="SUPFAM" id="SSF53187">
    <property type="entry name" value="Zn-dependent exopeptidases"/>
    <property type="match status" value="1"/>
</dbReference>
<name>A0ABU3H4R8_9BACL</name>
<feature type="transmembrane region" description="Helical" evidence="1">
    <location>
        <begin position="523"/>
        <end position="540"/>
    </location>
</feature>
<keyword evidence="1" id="KW-0812">Transmembrane</keyword>